<evidence type="ECO:0000313" key="1">
    <source>
        <dbReference type="EMBL" id="OHA23066.1"/>
    </source>
</evidence>
<accession>A0A1G2MGN6</accession>
<dbReference type="SUPFAM" id="SSF143011">
    <property type="entry name" value="RelE-like"/>
    <property type="match status" value="1"/>
</dbReference>
<reference evidence="1 2" key="1">
    <citation type="journal article" date="2016" name="Nat. Commun.">
        <title>Thousands of microbial genomes shed light on interconnected biogeochemical processes in an aquifer system.</title>
        <authorList>
            <person name="Anantharaman K."/>
            <person name="Brown C.T."/>
            <person name="Hug L.A."/>
            <person name="Sharon I."/>
            <person name="Castelle C.J."/>
            <person name="Probst A.J."/>
            <person name="Thomas B.C."/>
            <person name="Singh A."/>
            <person name="Wilkins M.J."/>
            <person name="Karaoz U."/>
            <person name="Brodie E.L."/>
            <person name="Williams K.H."/>
            <person name="Hubbard S.S."/>
            <person name="Banfield J.F."/>
        </authorList>
    </citation>
    <scope>NUCLEOTIDE SEQUENCE [LARGE SCALE GENOMIC DNA]</scope>
</reference>
<sequence>MYYDGIWSVEIRGKARKVLKKIPAKSAAAVLDVIESFKKDPFEGDIEKLGGEINAWRRRVGTYRIFYEIYQHTHSVYVYWIERRGSHTY</sequence>
<dbReference type="PANTHER" id="PTHR38813:SF1">
    <property type="entry name" value="TOXIN RELE1-RELATED"/>
    <property type="match status" value="1"/>
</dbReference>
<name>A0A1G2MGN6_9BACT</name>
<evidence type="ECO:0008006" key="3">
    <source>
        <dbReference type="Google" id="ProtNLM"/>
    </source>
</evidence>
<dbReference type="InterPro" id="IPR035093">
    <property type="entry name" value="RelE/ParE_toxin_dom_sf"/>
</dbReference>
<protein>
    <recommendedName>
        <fullName evidence="3">Plasmid stabilization protein</fullName>
    </recommendedName>
</protein>
<dbReference type="AlphaFoldDB" id="A0A1G2MGN6"/>
<proteinExistence type="predicted"/>
<evidence type="ECO:0000313" key="2">
    <source>
        <dbReference type="Proteomes" id="UP000176493"/>
    </source>
</evidence>
<comment type="caution">
    <text evidence="1">The sequence shown here is derived from an EMBL/GenBank/DDBJ whole genome shotgun (WGS) entry which is preliminary data.</text>
</comment>
<dbReference type="EMBL" id="MHRJ01000016">
    <property type="protein sequence ID" value="OHA23066.1"/>
    <property type="molecule type" value="Genomic_DNA"/>
</dbReference>
<dbReference type="PANTHER" id="PTHR38813">
    <property type="match status" value="1"/>
</dbReference>
<dbReference type="Gene3D" id="3.30.2310.20">
    <property type="entry name" value="RelE-like"/>
    <property type="match status" value="1"/>
</dbReference>
<organism evidence="1 2">
    <name type="scientific">Candidatus Taylorbacteria bacterium RIFCSPHIGHO2_02_49_25</name>
    <dbReference type="NCBI Taxonomy" id="1802305"/>
    <lineage>
        <taxon>Bacteria</taxon>
        <taxon>Candidatus Tayloriibacteriota</taxon>
    </lineage>
</organism>
<gene>
    <name evidence="1" type="ORF">A2W52_00450</name>
</gene>
<dbReference type="Proteomes" id="UP000176493">
    <property type="component" value="Unassembled WGS sequence"/>
</dbReference>
<dbReference type="InterPro" id="IPR052747">
    <property type="entry name" value="TA_system_RelE_toxin"/>
</dbReference>